<name>A0A2N3PNR1_9PROT</name>
<reference evidence="4" key="1">
    <citation type="submission" date="2017-12" db="EMBL/GenBank/DDBJ databases">
        <title>Draft genome sequence of Telmatospirillum siberiense 26-4b1T, an acidotolerant peatland alphaproteobacterium potentially involved in sulfur cycling.</title>
        <authorList>
            <person name="Hausmann B."/>
            <person name="Pjevac P."/>
            <person name="Schreck K."/>
            <person name="Herbold C.W."/>
            <person name="Daims H."/>
            <person name="Wagner M."/>
            <person name="Pester M."/>
            <person name="Loy A."/>
        </authorList>
    </citation>
    <scope>NUCLEOTIDE SEQUENCE [LARGE SCALE GENOMIC DNA]</scope>
    <source>
        <strain evidence="4">26-4b1</strain>
    </source>
</reference>
<dbReference type="PANTHER" id="PTHR11851:SF224">
    <property type="entry name" value="PROCESSING PROTEASE"/>
    <property type="match status" value="1"/>
</dbReference>
<dbReference type="AlphaFoldDB" id="A0A2N3PNR1"/>
<feature type="chain" id="PRO_5014613135" evidence="1">
    <location>
        <begin position="22"/>
        <end position="434"/>
    </location>
</feature>
<dbReference type="SUPFAM" id="SSF63411">
    <property type="entry name" value="LuxS/MPP-like metallohydrolase"/>
    <property type="match status" value="2"/>
</dbReference>
<sequence length="434" mass="46972">MSRHILFAAVLCLLPFWPAQALTIEQVTSPGGIRAWLVQDHANPIITLELSFKGGASVDPVGKAGLAEMVGGLLDEGAGDLDSQAFHGKLEDLAIGFGFSAGADNFQGHLKTVTANRDTAFDLLRLALTQPRFDADAVERVRGQILSILAEELQNPNVMARRAFARAMYPDHPYGLPVDGTPDSIKAISADDLKEWVKARLGRDKMTISVVGDITPEELGGLLDRTFGALPETSASIDVAFVPPRTNGGVEIVHRPIPQSIVMFGEPGLKRDDPDWYGAYVMNYILGGGGLSSRLMTEVRVKRGLAYGVYSYLSPRDHSALLGGSVATRNDRVKDSLQVIRDEWRRMAENGVSAEELADAKTYLNGSFPLQLESTGAIAALLQSIQLDRLGIDYLDRRNVLIDKVTQADIKRVAARLLDGGKLSFVVLGDPQGL</sequence>
<keyword evidence="4" id="KW-1185">Reference proteome</keyword>
<protein>
    <submittedName>
        <fullName evidence="3">Peptidase M16</fullName>
    </submittedName>
</protein>
<accession>A0A2N3PNR1</accession>
<feature type="domain" description="Peptidase M16 C-terminal" evidence="2">
    <location>
        <begin position="188"/>
        <end position="363"/>
    </location>
</feature>
<dbReference type="Proteomes" id="UP000233293">
    <property type="component" value="Unassembled WGS sequence"/>
</dbReference>
<keyword evidence="1" id="KW-0732">Signal</keyword>
<proteinExistence type="predicted"/>
<dbReference type="PANTHER" id="PTHR11851">
    <property type="entry name" value="METALLOPROTEASE"/>
    <property type="match status" value="1"/>
</dbReference>
<dbReference type="EMBL" id="PIUM01000039">
    <property type="protein sequence ID" value="PKU22053.1"/>
    <property type="molecule type" value="Genomic_DNA"/>
</dbReference>
<dbReference type="InterPro" id="IPR007863">
    <property type="entry name" value="Peptidase_M16_C"/>
</dbReference>
<dbReference type="Pfam" id="PF05193">
    <property type="entry name" value="Peptidase_M16_C"/>
    <property type="match status" value="1"/>
</dbReference>
<dbReference type="GO" id="GO:0046872">
    <property type="term" value="F:metal ion binding"/>
    <property type="evidence" value="ECO:0007669"/>
    <property type="project" value="InterPro"/>
</dbReference>
<evidence type="ECO:0000313" key="4">
    <source>
        <dbReference type="Proteomes" id="UP000233293"/>
    </source>
</evidence>
<evidence type="ECO:0000256" key="1">
    <source>
        <dbReference type="SAM" id="SignalP"/>
    </source>
</evidence>
<feature type="signal peptide" evidence="1">
    <location>
        <begin position="1"/>
        <end position="21"/>
    </location>
</feature>
<dbReference type="OrthoDB" id="9811314at2"/>
<evidence type="ECO:0000313" key="3">
    <source>
        <dbReference type="EMBL" id="PKU22053.1"/>
    </source>
</evidence>
<evidence type="ECO:0000259" key="2">
    <source>
        <dbReference type="Pfam" id="PF05193"/>
    </source>
</evidence>
<dbReference type="InterPro" id="IPR050361">
    <property type="entry name" value="MPP/UQCRC_Complex"/>
</dbReference>
<gene>
    <name evidence="3" type="ORF">CWS72_23845</name>
</gene>
<comment type="caution">
    <text evidence="3">The sequence shown here is derived from an EMBL/GenBank/DDBJ whole genome shotgun (WGS) entry which is preliminary data.</text>
</comment>
<dbReference type="Gene3D" id="3.30.830.10">
    <property type="entry name" value="Metalloenzyme, LuxS/M16 peptidase-like"/>
    <property type="match status" value="2"/>
</dbReference>
<organism evidence="3 4">
    <name type="scientific">Telmatospirillum siberiense</name>
    <dbReference type="NCBI Taxonomy" id="382514"/>
    <lineage>
        <taxon>Bacteria</taxon>
        <taxon>Pseudomonadati</taxon>
        <taxon>Pseudomonadota</taxon>
        <taxon>Alphaproteobacteria</taxon>
        <taxon>Rhodospirillales</taxon>
        <taxon>Rhodospirillaceae</taxon>
        <taxon>Telmatospirillum</taxon>
    </lineage>
</organism>
<dbReference type="InterPro" id="IPR011249">
    <property type="entry name" value="Metalloenz_LuxS/M16"/>
</dbReference>